<keyword evidence="3" id="KW-1185">Reference proteome</keyword>
<reference evidence="2" key="1">
    <citation type="submission" date="2021-06" db="EMBL/GenBank/DDBJ databases">
        <title>Parelaphostrongylus tenuis whole genome reference sequence.</title>
        <authorList>
            <person name="Garwood T.J."/>
            <person name="Larsen P.A."/>
            <person name="Fountain-Jones N.M."/>
            <person name="Garbe J.R."/>
            <person name="Macchietto M.G."/>
            <person name="Kania S.A."/>
            <person name="Gerhold R.W."/>
            <person name="Richards J.E."/>
            <person name="Wolf T.M."/>
        </authorList>
    </citation>
    <scope>NUCLEOTIDE SEQUENCE</scope>
    <source>
        <strain evidence="2">MNPRO001-30</strain>
        <tissue evidence="2">Meninges</tissue>
    </source>
</reference>
<name>A0AAD5WJU0_PARTN</name>
<dbReference type="EMBL" id="JAHQIW010007138">
    <property type="protein sequence ID" value="KAJ1372410.1"/>
    <property type="molecule type" value="Genomic_DNA"/>
</dbReference>
<sequence length="68" mass="7322">MPLCRRYLPYTALLGGRPPYGRSGSPGGGPACGGSDNLRDRGTTFTEGVDLQGILWNFSNLDYWSVAL</sequence>
<dbReference type="Proteomes" id="UP001196413">
    <property type="component" value="Unassembled WGS sequence"/>
</dbReference>
<evidence type="ECO:0000256" key="1">
    <source>
        <dbReference type="SAM" id="MobiDB-lite"/>
    </source>
</evidence>
<organism evidence="2 3">
    <name type="scientific">Parelaphostrongylus tenuis</name>
    <name type="common">Meningeal worm</name>
    <dbReference type="NCBI Taxonomy" id="148309"/>
    <lineage>
        <taxon>Eukaryota</taxon>
        <taxon>Metazoa</taxon>
        <taxon>Ecdysozoa</taxon>
        <taxon>Nematoda</taxon>
        <taxon>Chromadorea</taxon>
        <taxon>Rhabditida</taxon>
        <taxon>Rhabditina</taxon>
        <taxon>Rhabditomorpha</taxon>
        <taxon>Strongyloidea</taxon>
        <taxon>Metastrongylidae</taxon>
        <taxon>Parelaphostrongylus</taxon>
    </lineage>
</organism>
<evidence type="ECO:0000313" key="2">
    <source>
        <dbReference type="EMBL" id="KAJ1372410.1"/>
    </source>
</evidence>
<gene>
    <name evidence="2" type="ORF">KIN20_034563</name>
</gene>
<protein>
    <submittedName>
        <fullName evidence="2">Uncharacterized protein</fullName>
    </submittedName>
</protein>
<feature type="region of interest" description="Disordered" evidence="1">
    <location>
        <begin position="16"/>
        <end position="39"/>
    </location>
</feature>
<proteinExistence type="predicted"/>
<evidence type="ECO:0000313" key="3">
    <source>
        <dbReference type="Proteomes" id="UP001196413"/>
    </source>
</evidence>
<comment type="caution">
    <text evidence="2">The sequence shown here is derived from an EMBL/GenBank/DDBJ whole genome shotgun (WGS) entry which is preliminary data.</text>
</comment>
<dbReference type="AlphaFoldDB" id="A0AAD5WJU0"/>
<accession>A0AAD5WJU0</accession>